<reference evidence="3 4" key="1">
    <citation type="submission" date="2019-03" db="EMBL/GenBank/DDBJ databases">
        <title>Genomic Encyclopedia of Type Strains, Phase IV (KMG-IV): sequencing the most valuable type-strain genomes for metagenomic binning, comparative biology and taxonomic classification.</title>
        <authorList>
            <person name="Goeker M."/>
        </authorList>
    </citation>
    <scope>NUCLEOTIDE SEQUENCE [LARGE SCALE GENOMIC DNA]</scope>
    <source>
        <strain evidence="3 4">DSM 13587</strain>
    </source>
</reference>
<keyword evidence="2" id="KW-0812">Transmembrane</keyword>
<feature type="transmembrane region" description="Helical" evidence="2">
    <location>
        <begin position="24"/>
        <end position="45"/>
    </location>
</feature>
<name>A0A4R3MWD4_9GAMM</name>
<dbReference type="Proteomes" id="UP000295717">
    <property type="component" value="Unassembled WGS sequence"/>
</dbReference>
<organism evidence="3 4">
    <name type="scientific">Thiobaca trueperi</name>
    <dbReference type="NCBI Taxonomy" id="127458"/>
    <lineage>
        <taxon>Bacteria</taxon>
        <taxon>Pseudomonadati</taxon>
        <taxon>Pseudomonadota</taxon>
        <taxon>Gammaproteobacteria</taxon>
        <taxon>Chromatiales</taxon>
        <taxon>Chromatiaceae</taxon>
        <taxon>Thiobaca</taxon>
    </lineage>
</organism>
<feature type="compositionally biased region" description="Polar residues" evidence="1">
    <location>
        <begin position="72"/>
        <end position="87"/>
    </location>
</feature>
<proteinExistence type="predicted"/>
<gene>
    <name evidence="3" type="ORF">EDC35_110100</name>
</gene>
<dbReference type="RefSeq" id="WP_132978408.1">
    <property type="nucleotide sequence ID" value="NZ_SMAO01000010.1"/>
</dbReference>
<keyword evidence="2" id="KW-1133">Transmembrane helix</keyword>
<protein>
    <submittedName>
        <fullName evidence="3">Uncharacterized protein</fullName>
    </submittedName>
</protein>
<feature type="region of interest" description="Disordered" evidence="1">
    <location>
        <begin position="67"/>
        <end position="87"/>
    </location>
</feature>
<keyword evidence="2" id="KW-0472">Membrane</keyword>
<dbReference type="OrthoDB" id="5772914at2"/>
<dbReference type="EMBL" id="SMAO01000010">
    <property type="protein sequence ID" value="TCT19053.1"/>
    <property type="molecule type" value="Genomic_DNA"/>
</dbReference>
<evidence type="ECO:0000256" key="1">
    <source>
        <dbReference type="SAM" id="MobiDB-lite"/>
    </source>
</evidence>
<accession>A0A4R3MWD4</accession>
<dbReference type="AlphaFoldDB" id="A0A4R3MWD4"/>
<evidence type="ECO:0000256" key="2">
    <source>
        <dbReference type="SAM" id="Phobius"/>
    </source>
</evidence>
<evidence type="ECO:0000313" key="3">
    <source>
        <dbReference type="EMBL" id="TCT19053.1"/>
    </source>
</evidence>
<evidence type="ECO:0000313" key="4">
    <source>
        <dbReference type="Proteomes" id="UP000295717"/>
    </source>
</evidence>
<sequence length="87" mass="9622">MMRDYKFQQSTLPLRTQRRGGRKIVLKSLAILVVAAAGYAAFQWYQSLPQDNAPQIQTNDRIIPLQIPPLRSGTTEPASVGVSNANP</sequence>
<comment type="caution">
    <text evidence="3">The sequence shown here is derived from an EMBL/GenBank/DDBJ whole genome shotgun (WGS) entry which is preliminary data.</text>
</comment>
<keyword evidence="4" id="KW-1185">Reference proteome</keyword>